<comment type="caution">
    <text evidence="2">The sequence shown here is derived from an EMBL/GenBank/DDBJ whole genome shotgun (WGS) entry which is preliminary data.</text>
</comment>
<name>A0ABN0UL39_9PSEU</name>
<dbReference type="EMBL" id="BAAABU010000022">
    <property type="protein sequence ID" value="GAA0253974.1"/>
    <property type="molecule type" value="Genomic_DNA"/>
</dbReference>
<sequence length="213" mass="20602">MPAERATGPAERATGAAVVPAGRVAGAAGVLVGRVAGAAVVLAPGGVAAGVDTRGAPVGTRELDLLDPSALVQRVHAVVLSEAPSTPNGVVRWLAERGHGFPVDGGVVPIVCAAAVGGPGEDVGHAACEAAVEVAAPPAVVFVGETAAAVVVVDAELDKAGCRRVAMSAHDGLVRAGVRVPATVFALATGVATGAPLDALCTGAANDVFRAVP</sequence>
<protein>
    <submittedName>
        <fullName evidence="2">Uncharacterized protein</fullName>
    </submittedName>
</protein>
<proteinExistence type="inferred from homology"/>
<organism evidence="2 3">
    <name type="scientific">Saccharothrix mutabilis subsp. mutabilis</name>
    <dbReference type="NCBI Taxonomy" id="66855"/>
    <lineage>
        <taxon>Bacteria</taxon>
        <taxon>Bacillati</taxon>
        <taxon>Actinomycetota</taxon>
        <taxon>Actinomycetes</taxon>
        <taxon>Pseudonocardiales</taxon>
        <taxon>Pseudonocardiaceae</taxon>
        <taxon>Saccharothrix</taxon>
    </lineage>
</organism>
<comment type="similarity">
    <text evidence="1">Belongs to the peptidase S58 family.</text>
</comment>
<evidence type="ECO:0000256" key="1">
    <source>
        <dbReference type="ARBA" id="ARBA00007068"/>
    </source>
</evidence>
<gene>
    <name evidence="2" type="ORF">GCM10010492_63350</name>
</gene>
<reference evidence="2 3" key="1">
    <citation type="journal article" date="2019" name="Int. J. Syst. Evol. Microbiol.">
        <title>The Global Catalogue of Microorganisms (GCM) 10K type strain sequencing project: providing services to taxonomists for standard genome sequencing and annotation.</title>
        <authorList>
            <consortium name="The Broad Institute Genomics Platform"/>
            <consortium name="The Broad Institute Genome Sequencing Center for Infectious Disease"/>
            <person name="Wu L."/>
            <person name="Ma J."/>
        </authorList>
    </citation>
    <scope>NUCLEOTIDE SEQUENCE [LARGE SCALE GENOMIC DNA]</scope>
    <source>
        <strain evidence="2 3">JCM 3380</strain>
    </source>
</reference>
<dbReference type="PANTHER" id="PTHR36512">
    <property type="entry name" value="D-AMINOPEPTIDASE"/>
    <property type="match status" value="1"/>
</dbReference>
<dbReference type="RefSeq" id="WP_343937846.1">
    <property type="nucleotide sequence ID" value="NZ_BAAABU010000022.1"/>
</dbReference>
<dbReference type="InterPro" id="IPR005321">
    <property type="entry name" value="Peptidase_S58_DmpA"/>
</dbReference>
<accession>A0ABN0UL39</accession>
<dbReference type="Proteomes" id="UP001500416">
    <property type="component" value="Unassembled WGS sequence"/>
</dbReference>
<dbReference type="InterPro" id="IPR016117">
    <property type="entry name" value="ArgJ-like_dom_sf"/>
</dbReference>
<keyword evidence="3" id="KW-1185">Reference proteome</keyword>
<dbReference type="SUPFAM" id="SSF56266">
    <property type="entry name" value="DmpA/ArgJ-like"/>
    <property type="match status" value="1"/>
</dbReference>
<dbReference type="PANTHER" id="PTHR36512:SF3">
    <property type="entry name" value="BLR5678 PROTEIN"/>
    <property type="match status" value="1"/>
</dbReference>
<evidence type="ECO:0000313" key="2">
    <source>
        <dbReference type="EMBL" id="GAA0253974.1"/>
    </source>
</evidence>
<dbReference type="Gene3D" id="3.60.70.12">
    <property type="entry name" value="L-amino peptidase D-ALA esterase/amidase"/>
    <property type="match status" value="2"/>
</dbReference>
<evidence type="ECO:0000313" key="3">
    <source>
        <dbReference type="Proteomes" id="UP001500416"/>
    </source>
</evidence>